<evidence type="ECO:0000256" key="4">
    <source>
        <dbReference type="ARBA" id="ARBA00022692"/>
    </source>
</evidence>
<keyword evidence="11" id="KW-1185">Reference proteome</keyword>
<feature type="transmembrane region" description="Helical" evidence="8">
    <location>
        <begin position="784"/>
        <end position="806"/>
    </location>
</feature>
<keyword evidence="4 8" id="KW-0812">Transmembrane</keyword>
<evidence type="ECO:0000313" key="10">
    <source>
        <dbReference type="EMBL" id="OJJ64993.1"/>
    </source>
</evidence>
<dbReference type="GO" id="GO:0016020">
    <property type="term" value="C:membrane"/>
    <property type="evidence" value="ECO:0007669"/>
    <property type="project" value="UniProtKB-SubCell"/>
</dbReference>
<dbReference type="FunFam" id="1.20.1250.20:FF:000018">
    <property type="entry name" value="MFS transporter permease"/>
    <property type="match status" value="1"/>
</dbReference>
<comment type="subcellular location">
    <subcellularLocation>
        <location evidence="1">Membrane</location>
        <topology evidence="1">Multi-pass membrane protein</topology>
    </subcellularLocation>
</comment>
<gene>
    <name evidence="10" type="ORF">ASPSYDRAFT_139461</name>
</gene>
<evidence type="ECO:0000313" key="11">
    <source>
        <dbReference type="Proteomes" id="UP000184356"/>
    </source>
</evidence>
<feature type="transmembrane region" description="Helical" evidence="8">
    <location>
        <begin position="660"/>
        <end position="679"/>
    </location>
</feature>
<dbReference type="RefSeq" id="XP_040708799.1">
    <property type="nucleotide sequence ID" value="XM_040840952.1"/>
</dbReference>
<evidence type="ECO:0000256" key="8">
    <source>
        <dbReference type="SAM" id="Phobius"/>
    </source>
</evidence>
<dbReference type="InterPro" id="IPR011701">
    <property type="entry name" value="MFS"/>
</dbReference>
<dbReference type="GO" id="GO:0022857">
    <property type="term" value="F:transmembrane transporter activity"/>
    <property type="evidence" value="ECO:0007669"/>
    <property type="project" value="InterPro"/>
</dbReference>
<keyword evidence="5 8" id="KW-1133">Transmembrane helix</keyword>
<evidence type="ECO:0000256" key="6">
    <source>
        <dbReference type="ARBA" id="ARBA00023136"/>
    </source>
</evidence>
<organism evidence="10 11">
    <name type="scientific">Aspergillus sydowii CBS 593.65</name>
    <dbReference type="NCBI Taxonomy" id="1036612"/>
    <lineage>
        <taxon>Eukaryota</taxon>
        <taxon>Fungi</taxon>
        <taxon>Dikarya</taxon>
        <taxon>Ascomycota</taxon>
        <taxon>Pezizomycotina</taxon>
        <taxon>Eurotiomycetes</taxon>
        <taxon>Eurotiomycetidae</taxon>
        <taxon>Eurotiales</taxon>
        <taxon>Aspergillaceae</taxon>
        <taxon>Aspergillus</taxon>
        <taxon>Aspergillus subgen. Nidulantes</taxon>
    </lineage>
</organism>
<feature type="transmembrane region" description="Helical" evidence="8">
    <location>
        <begin position="550"/>
        <end position="572"/>
    </location>
</feature>
<feature type="domain" description="Major facilitator superfamily (MFS) profile" evidence="9">
    <location>
        <begin position="392"/>
        <end position="815"/>
    </location>
</feature>
<protein>
    <recommendedName>
        <fullName evidence="9">Major facilitator superfamily (MFS) profile domain-containing protein</fullName>
    </recommendedName>
</protein>
<feature type="transmembrane region" description="Helical" evidence="8">
    <location>
        <begin position="623"/>
        <end position="648"/>
    </location>
</feature>
<evidence type="ECO:0000256" key="2">
    <source>
        <dbReference type="ARBA" id="ARBA00008335"/>
    </source>
</evidence>
<comment type="similarity">
    <text evidence="2">Belongs to the major facilitator superfamily.</text>
</comment>
<accession>A0A1L9U0E1</accession>
<evidence type="ECO:0000256" key="7">
    <source>
        <dbReference type="SAM" id="MobiDB-lite"/>
    </source>
</evidence>
<dbReference type="AlphaFoldDB" id="A0A1L9U0E1"/>
<dbReference type="STRING" id="1036612.A0A1L9U0E1"/>
<dbReference type="InterPro" id="IPR036259">
    <property type="entry name" value="MFS_trans_sf"/>
</dbReference>
<feature type="transmembrane region" description="Helical" evidence="8">
    <location>
        <begin position="483"/>
        <end position="506"/>
    </location>
</feature>
<dbReference type="GeneID" id="63757025"/>
<feature type="transmembrane region" description="Helical" evidence="8">
    <location>
        <begin position="691"/>
        <end position="712"/>
    </location>
</feature>
<dbReference type="VEuPathDB" id="FungiDB:ASPSYDRAFT_139461"/>
<dbReference type="EMBL" id="KV878582">
    <property type="protein sequence ID" value="OJJ64993.1"/>
    <property type="molecule type" value="Genomic_DNA"/>
</dbReference>
<dbReference type="PANTHER" id="PTHR43791">
    <property type="entry name" value="PERMEASE-RELATED"/>
    <property type="match status" value="1"/>
</dbReference>
<dbReference type="PROSITE" id="PS50850">
    <property type="entry name" value="MFS"/>
    <property type="match status" value="1"/>
</dbReference>
<sequence length="859" mass="95135">MPTSLQSRVRGDGPQKRVNELVRKYHRINNPSSVMLEIFNDPNSYSILVASIRRHLALVKCRSQDFQDCQVTIYDRALLILSNYGESATDSGVMELYLTEFLGIVPIAPILDGKRAISTHVGLQSVLDRVQPIHKDEGENFIAPTSAPALSSELNREQEESPPFDIQGDYGRHFPGPYLYDEEDEEEREEETKLNVEATQTSRPDVRAARLLDVYNQAKEDYLTTKARDGVDSLPAIRFLRDSAENTLRYFHDNGLSHDSAVSDLESTFAIARDKTAQILGGRKRHFDEDAGGRGKIGRTSHVLGARKRHLGGHSKGRKHRGLNSSRRARPIIDSYRPIQTDFGGVQDQFAEDDGDSFNYDDEARPKFSRPRVPKYTPVEEQQVVKRFDRRLVPFLALLYLLSFLDRSNIGNAKIAGLTEDLKLSSSQYEWLLTAFYITYILFEWMTLLYRVFPAHVYISLCVCGWGLVASFQSLAASFGAMVFLRAALGITEAAFGPGVPFYLSLFYKREELAFRTGLFISAAPLASSFASSLAWLIVKSSSNGPIAPWRALFLVEGFPSVIVAVFAWFMIPDSPGTASFLEPRQRMVAQTRMGNGGRSDFPGYRRRFNWSEVGKTLADPKAYITAFMFFSCNVAFSSMPVFLPTIIQDMGYSSLNSQALSAPPYLVAFITVLATAYLSDRSRSRSPYLIAHALTSATAYLTIALTGHFHASLSPATHKLLRYAAVYPATAGFFSAITLIITWSMDNRVANEGKGASVAILNVIGQCGPLLGTRLYPAEDGPWYVRGMAVCAVFMGLVAVLATVLRVTLQRANRGGGVVGTMGDEGVDGTDREREVLILGPGAASAVVGREKRFTYIV</sequence>
<feature type="transmembrane region" description="Helical" evidence="8">
    <location>
        <begin position="457"/>
        <end position="477"/>
    </location>
</feature>
<evidence type="ECO:0000256" key="5">
    <source>
        <dbReference type="ARBA" id="ARBA00022989"/>
    </source>
</evidence>
<keyword evidence="3" id="KW-0813">Transport</keyword>
<dbReference type="InterPro" id="IPR020846">
    <property type="entry name" value="MFS_dom"/>
</dbReference>
<proteinExistence type="inferred from homology"/>
<evidence type="ECO:0000256" key="3">
    <source>
        <dbReference type="ARBA" id="ARBA00022448"/>
    </source>
</evidence>
<dbReference type="FunFam" id="1.20.1250.20:FF:000013">
    <property type="entry name" value="MFS general substrate transporter"/>
    <property type="match status" value="1"/>
</dbReference>
<dbReference type="OrthoDB" id="2985014at2759"/>
<dbReference type="PANTHER" id="PTHR43791:SF27">
    <property type="entry name" value="TRANSPORTER, PUTATIVE (AFU_ORTHOLOGUE AFUA_2G15730)-RELATED"/>
    <property type="match status" value="1"/>
</dbReference>
<dbReference type="Pfam" id="PF07690">
    <property type="entry name" value="MFS_1"/>
    <property type="match status" value="1"/>
</dbReference>
<feature type="transmembrane region" description="Helical" evidence="8">
    <location>
        <begin position="724"/>
        <end position="744"/>
    </location>
</feature>
<feature type="transmembrane region" description="Helical" evidence="8">
    <location>
        <begin position="518"/>
        <end position="538"/>
    </location>
</feature>
<reference evidence="11" key="1">
    <citation type="journal article" date="2017" name="Genome Biol.">
        <title>Comparative genomics reveals high biological diversity and specific adaptations in the industrially and medically important fungal genus Aspergillus.</title>
        <authorList>
            <person name="de Vries R.P."/>
            <person name="Riley R."/>
            <person name="Wiebenga A."/>
            <person name="Aguilar-Osorio G."/>
            <person name="Amillis S."/>
            <person name="Uchima C.A."/>
            <person name="Anderluh G."/>
            <person name="Asadollahi M."/>
            <person name="Askin M."/>
            <person name="Barry K."/>
            <person name="Battaglia E."/>
            <person name="Bayram O."/>
            <person name="Benocci T."/>
            <person name="Braus-Stromeyer S.A."/>
            <person name="Caldana C."/>
            <person name="Canovas D."/>
            <person name="Cerqueira G.C."/>
            <person name="Chen F."/>
            <person name="Chen W."/>
            <person name="Choi C."/>
            <person name="Clum A."/>
            <person name="Dos Santos R.A."/>
            <person name="Damasio A.R."/>
            <person name="Diallinas G."/>
            <person name="Emri T."/>
            <person name="Fekete E."/>
            <person name="Flipphi M."/>
            <person name="Freyberg S."/>
            <person name="Gallo A."/>
            <person name="Gournas C."/>
            <person name="Habgood R."/>
            <person name="Hainaut M."/>
            <person name="Harispe M.L."/>
            <person name="Henrissat B."/>
            <person name="Hilden K.S."/>
            <person name="Hope R."/>
            <person name="Hossain A."/>
            <person name="Karabika E."/>
            <person name="Karaffa L."/>
            <person name="Karanyi Z."/>
            <person name="Krasevec N."/>
            <person name="Kuo A."/>
            <person name="Kusch H."/>
            <person name="LaButti K."/>
            <person name="Lagendijk E.L."/>
            <person name="Lapidus A."/>
            <person name="Levasseur A."/>
            <person name="Lindquist E."/>
            <person name="Lipzen A."/>
            <person name="Logrieco A.F."/>
            <person name="MacCabe A."/>
            <person name="Maekelae M.R."/>
            <person name="Malavazi I."/>
            <person name="Melin P."/>
            <person name="Meyer V."/>
            <person name="Mielnichuk N."/>
            <person name="Miskei M."/>
            <person name="Molnar A.P."/>
            <person name="Mule G."/>
            <person name="Ngan C.Y."/>
            <person name="Orejas M."/>
            <person name="Orosz E."/>
            <person name="Ouedraogo J.P."/>
            <person name="Overkamp K.M."/>
            <person name="Park H.-S."/>
            <person name="Perrone G."/>
            <person name="Piumi F."/>
            <person name="Punt P.J."/>
            <person name="Ram A.F."/>
            <person name="Ramon A."/>
            <person name="Rauscher S."/>
            <person name="Record E."/>
            <person name="Riano-Pachon D.M."/>
            <person name="Robert V."/>
            <person name="Roehrig J."/>
            <person name="Ruller R."/>
            <person name="Salamov A."/>
            <person name="Salih N.S."/>
            <person name="Samson R.A."/>
            <person name="Sandor E."/>
            <person name="Sanguinetti M."/>
            <person name="Schuetze T."/>
            <person name="Sepcic K."/>
            <person name="Shelest E."/>
            <person name="Sherlock G."/>
            <person name="Sophianopoulou V."/>
            <person name="Squina F.M."/>
            <person name="Sun H."/>
            <person name="Susca A."/>
            <person name="Todd R.B."/>
            <person name="Tsang A."/>
            <person name="Unkles S.E."/>
            <person name="van de Wiele N."/>
            <person name="van Rossen-Uffink D."/>
            <person name="Oliveira J.V."/>
            <person name="Vesth T.C."/>
            <person name="Visser J."/>
            <person name="Yu J.-H."/>
            <person name="Zhou M."/>
            <person name="Andersen M.R."/>
            <person name="Archer D.B."/>
            <person name="Baker S.E."/>
            <person name="Benoit I."/>
            <person name="Brakhage A.A."/>
            <person name="Braus G.H."/>
            <person name="Fischer R."/>
            <person name="Frisvad J.C."/>
            <person name="Goldman G.H."/>
            <person name="Houbraken J."/>
            <person name="Oakley B."/>
            <person name="Pocsi I."/>
            <person name="Scazzocchio C."/>
            <person name="Seiboth B."/>
            <person name="vanKuyk P.A."/>
            <person name="Wortman J."/>
            <person name="Dyer P.S."/>
            <person name="Grigoriev I.V."/>
        </authorList>
    </citation>
    <scope>NUCLEOTIDE SEQUENCE [LARGE SCALE GENOMIC DNA]</scope>
    <source>
        <strain evidence="11">CBS 593.65</strain>
    </source>
</reference>
<evidence type="ECO:0000259" key="9">
    <source>
        <dbReference type="PROSITE" id="PS50850"/>
    </source>
</evidence>
<name>A0A1L9U0E1_9EURO</name>
<evidence type="ECO:0000256" key="1">
    <source>
        <dbReference type="ARBA" id="ARBA00004141"/>
    </source>
</evidence>
<dbReference type="Proteomes" id="UP000184356">
    <property type="component" value="Unassembled WGS sequence"/>
</dbReference>
<feature type="region of interest" description="Disordered" evidence="7">
    <location>
        <begin position="182"/>
        <end position="201"/>
    </location>
</feature>
<dbReference type="Gene3D" id="1.20.1250.20">
    <property type="entry name" value="MFS general substrate transporter like domains"/>
    <property type="match status" value="2"/>
</dbReference>
<keyword evidence="6 8" id="KW-0472">Membrane</keyword>
<dbReference type="SUPFAM" id="SSF103473">
    <property type="entry name" value="MFS general substrate transporter"/>
    <property type="match status" value="1"/>
</dbReference>